<comment type="caution">
    <text evidence="1">The sequence shown here is derived from an EMBL/GenBank/DDBJ whole genome shotgun (WGS) entry which is preliminary data.</text>
</comment>
<sequence>SQPACTHAPATIYPVSQPEDCSPAHSHQPPSQQAASCSSTPAGQLSGSKLVSWPEAIMYQGIKGELNPSEQQVTRAQ</sequence>
<dbReference type="Proteomes" id="UP001165960">
    <property type="component" value="Unassembled WGS sequence"/>
</dbReference>
<name>A0ACC2UAQ0_9FUNG</name>
<accession>A0ACC2UAQ0</accession>
<dbReference type="EMBL" id="QTSX02000881">
    <property type="protein sequence ID" value="KAJ9084099.1"/>
    <property type="molecule type" value="Genomic_DNA"/>
</dbReference>
<feature type="non-terminal residue" evidence="1">
    <location>
        <position position="1"/>
    </location>
</feature>
<protein>
    <submittedName>
        <fullName evidence="1">Uncharacterized protein</fullName>
    </submittedName>
</protein>
<evidence type="ECO:0000313" key="2">
    <source>
        <dbReference type="Proteomes" id="UP001165960"/>
    </source>
</evidence>
<gene>
    <name evidence="1" type="ORF">DSO57_1027735</name>
</gene>
<reference evidence="1" key="1">
    <citation type="submission" date="2022-04" db="EMBL/GenBank/DDBJ databases">
        <title>Genome of the entomopathogenic fungus Entomophthora muscae.</title>
        <authorList>
            <person name="Elya C."/>
            <person name="Lovett B.R."/>
            <person name="Lee E."/>
            <person name="Macias A.M."/>
            <person name="Hajek A.E."/>
            <person name="De Bivort B.L."/>
            <person name="Kasson M.T."/>
            <person name="De Fine Licht H.H."/>
            <person name="Stajich J.E."/>
        </authorList>
    </citation>
    <scope>NUCLEOTIDE SEQUENCE</scope>
    <source>
        <strain evidence="1">Berkeley</strain>
    </source>
</reference>
<keyword evidence="2" id="KW-1185">Reference proteome</keyword>
<proteinExistence type="predicted"/>
<evidence type="ECO:0000313" key="1">
    <source>
        <dbReference type="EMBL" id="KAJ9084099.1"/>
    </source>
</evidence>
<organism evidence="1 2">
    <name type="scientific">Entomophthora muscae</name>
    <dbReference type="NCBI Taxonomy" id="34485"/>
    <lineage>
        <taxon>Eukaryota</taxon>
        <taxon>Fungi</taxon>
        <taxon>Fungi incertae sedis</taxon>
        <taxon>Zoopagomycota</taxon>
        <taxon>Entomophthoromycotina</taxon>
        <taxon>Entomophthoromycetes</taxon>
        <taxon>Entomophthorales</taxon>
        <taxon>Entomophthoraceae</taxon>
        <taxon>Entomophthora</taxon>
    </lineage>
</organism>